<evidence type="ECO:0000256" key="2">
    <source>
        <dbReference type="ARBA" id="ARBA00022801"/>
    </source>
</evidence>
<dbReference type="FunFam" id="2.160.20.10:FF:000001">
    <property type="entry name" value="Pectinesterase"/>
    <property type="match status" value="1"/>
</dbReference>
<dbReference type="EC" id="3.1.1.11" evidence="5"/>
<dbReference type="GO" id="GO:0045490">
    <property type="term" value="P:pectin catabolic process"/>
    <property type="evidence" value="ECO:0007669"/>
    <property type="project" value="UniProtKB-UniRule"/>
</dbReference>
<reference evidence="7 8" key="1">
    <citation type="journal article" date="2018" name="Science">
        <title>The opium poppy genome and morphinan production.</title>
        <authorList>
            <person name="Guo L."/>
            <person name="Winzer T."/>
            <person name="Yang X."/>
            <person name="Li Y."/>
            <person name="Ning Z."/>
            <person name="He Z."/>
            <person name="Teodor R."/>
            <person name="Lu Y."/>
            <person name="Bowser T.A."/>
            <person name="Graham I.A."/>
            <person name="Ye K."/>
        </authorList>
    </citation>
    <scope>NUCLEOTIDE SEQUENCE [LARGE SCALE GENOMIC DNA]</scope>
    <source>
        <strain evidence="8">cv. HN1</strain>
        <tissue evidence="7">Leaves</tissue>
    </source>
</reference>
<dbReference type="InterPro" id="IPR012334">
    <property type="entry name" value="Pectin_lyas_fold"/>
</dbReference>
<feature type="domain" description="Pectinesterase catalytic" evidence="6">
    <location>
        <begin position="25"/>
        <end position="323"/>
    </location>
</feature>
<dbReference type="InterPro" id="IPR011050">
    <property type="entry name" value="Pectin_lyase_fold/virulence"/>
</dbReference>
<keyword evidence="8" id="KW-1185">Reference proteome</keyword>
<evidence type="ECO:0000259" key="6">
    <source>
        <dbReference type="Pfam" id="PF01095"/>
    </source>
</evidence>
<organism evidence="7 8">
    <name type="scientific">Papaver somniferum</name>
    <name type="common">Opium poppy</name>
    <dbReference type="NCBI Taxonomy" id="3469"/>
    <lineage>
        <taxon>Eukaryota</taxon>
        <taxon>Viridiplantae</taxon>
        <taxon>Streptophyta</taxon>
        <taxon>Embryophyta</taxon>
        <taxon>Tracheophyta</taxon>
        <taxon>Spermatophyta</taxon>
        <taxon>Magnoliopsida</taxon>
        <taxon>Ranunculales</taxon>
        <taxon>Papaveraceae</taxon>
        <taxon>Papaveroideae</taxon>
        <taxon>Papaver</taxon>
    </lineage>
</organism>
<dbReference type="PANTHER" id="PTHR31707">
    <property type="entry name" value="PECTINESTERASE"/>
    <property type="match status" value="1"/>
</dbReference>
<name>A0A4Y7L3J1_PAPSO</name>
<sequence length="338" mass="38189">MAYANKILLICLFSLLKICSSQSSNLTVATDGSGDYRTINEAVEASPSLSKLPYFIHIRKGTYKENVLIPQNKMNLVFRGEGMLVTKIIGHRNSASGFGTQDSATLIVLGDGFMAHDISIINTAGPNGHQAVALRTEADRCIFYRCRFEGYQDTLYVKRYRQFYRECDIFGTVDFIFGQSTTILQNCNIYDRKPNRGQSITITADGRYGSEKKTGIVLHNCSILATKELDRAKKNFSSYFGRPWRSYSTTVVMQSLIGDFISREGWSPWSKDDNKTLSTLTYIEYKNRGPGAKTKERVKWEGFKVYNNSKDVLKYTVRNFLKGTEWVPSTGVPFTADL</sequence>
<accession>A0A4Y7L3J1</accession>
<evidence type="ECO:0000256" key="5">
    <source>
        <dbReference type="RuleBase" id="RU000589"/>
    </source>
</evidence>
<evidence type="ECO:0000313" key="7">
    <source>
        <dbReference type="EMBL" id="RZC80114.1"/>
    </source>
</evidence>
<keyword evidence="2 5" id="KW-0378">Hydrolase</keyword>
<dbReference type="UniPathway" id="UPA00545">
    <property type="reaction ID" value="UER00823"/>
</dbReference>
<feature type="non-terminal residue" evidence="7">
    <location>
        <position position="338"/>
    </location>
</feature>
<dbReference type="InterPro" id="IPR033131">
    <property type="entry name" value="Pectinesterase_Asp_AS"/>
</dbReference>
<dbReference type="OMA" id="WCARSSK"/>
<dbReference type="GO" id="GO:0030599">
    <property type="term" value="F:pectinesterase activity"/>
    <property type="evidence" value="ECO:0007669"/>
    <property type="project" value="UniProtKB-UniRule"/>
</dbReference>
<dbReference type="STRING" id="3469.A0A4Y7L3J1"/>
<dbReference type="SUPFAM" id="SSF51126">
    <property type="entry name" value="Pectin lyase-like"/>
    <property type="match status" value="1"/>
</dbReference>
<feature type="signal peptide" evidence="5">
    <location>
        <begin position="1"/>
        <end position="23"/>
    </location>
</feature>
<keyword evidence="3 5" id="KW-0063">Aspartyl esterase</keyword>
<dbReference type="AlphaFoldDB" id="A0A4Y7L3J1"/>
<evidence type="ECO:0000256" key="3">
    <source>
        <dbReference type="ARBA" id="ARBA00023085"/>
    </source>
</evidence>
<dbReference type="Pfam" id="PF01095">
    <property type="entry name" value="Pectinesterase"/>
    <property type="match status" value="1"/>
</dbReference>
<evidence type="ECO:0000256" key="4">
    <source>
        <dbReference type="PROSITE-ProRule" id="PRU10040"/>
    </source>
</evidence>
<dbReference type="PROSITE" id="PS00503">
    <property type="entry name" value="PECTINESTERASE_2"/>
    <property type="match status" value="1"/>
</dbReference>
<keyword evidence="5" id="KW-0732">Signal</keyword>
<gene>
    <name evidence="7" type="ORF">C5167_042689</name>
</gene>
<evidence type="ECO:0000313" key="8">
    <source>
        <dbReference type="Proteomes" id="UP000316621"/>
    </source>
</evidence>
<protein>
    <recommendedName>
        <fullName evidence="5">Pectinesterase</fullName>
        <ecNumber evidence="5">3.1.1.11</ecNumber>
    </recommendedName>
</protein>
<comment type="pathway">
    <text evidence="1 5">Glycan metabolism; pectin degradation; 2-dehydro-3-deoxy-D-gluconate from pectin: step 1/5.</text>
</comment>
<dbReference type="Proteomes" id="UP000316621">
    <property type="component" value="Chromosome 10"/>
</dbReference>
<dbReference type="InterPro" id="IPR000070">
    <property type="entry name" value="Pectinesterase_cat"/>
</dbReference>
<feature type="chain" id="PRO_5021514107" description="Pectinesterase" evidence="5">
    <location>
        <begin position="24"/>
        <end position="338"/>
    </location>
</feature>
<dbReference type="EMBL" id="CM010724">
    <property type="protein sequence ID" value="RZC80114.1"/>
    <property type="molecule type" value="Genomic_DNA"/>
</dbReference>
<dbReference type="Gramene" id="RZC80114">
    <property type="protein sequence ID" value="RZC80114"/>
    <property type="gene ID" value="C5167_042689"/>
</dbReference>
<comment type="catalytic activity">
    <reaction evidence="5">
        <text>[(1-&gt;4)-alpha-D-galacturonosyl methyl ester](n) + n H2O = [(1-&gt;4)-alpha-D-galacturonosyl](n) + n methanol + n H(+)</text>
        <dbReference type="Rhea" id="RHEA:22380"/>
        <dbReference type="Rhea" id="RHEA-COMP:14570"/>
        <dbReference type="Rhea" id="RHEA-COMP:14573"/>
        <dbReference type="ChEBI" id="CHEBI:15377"/>
        <dbReference type="ChEBI" id="CHEBI:15378"/>
        <dbReference type="ChEBI" id="CHEBI:17790"/>
        <dbReference type="ChEBI" id="CHEBI:140522"/>
        <dbReference type="ChEBI" id="CHEBI:140523"/>
        <dbReference type="EC" id="3.1.1.11"/>
    </reaction>
</comment>
<evidence type="ECO:0000256" key="1">
    <source>
        <dbReference type="ARBA" id="ARBA00005184"/>
    </source>
</evidence>
<feature type="active site" evidence="4">
    <location>
        <position position="174"/>
    </location>
</feature>
<proteinExistence type="predicted"/>
<dbReference type="Gene3D" id="2.160.20.10">
    <property type="entry name" value="Single-stranded right-handed beta-helix, Pectin lyase-like"/>
    <property type="match status" value="1"/>
</dbReference>
<dbReference type="GO" id="GO:0042545">
    <property type="term" value="P:cell wall modification"/>
    <property type="evidence" value="ECO:0007669"/>
    <property type="project" value="UniProtKB-UniRule"/>
</dbReference>